<evidence type="ECO:0000313" key="2">
    <source>
        <dbReference type="EMBL" id="KAK3244075.1"/>
    </source>
</evidence>
<dbReference type="InterPro" id="IPR007822">
    <property type="entry name" value="LANC-like"/>
</dbReference>
<dbReference type="Proteomes" id="UP001190700">
    <property type="component" value="Unassembled WGS sequence"/>
</dbReference>
<feature type="binding site" evidence="1">
    <location>
        <position position="264"/>
    </location>
    <ligand>
        <name>Zn(2+)</name>
        <dbReference type="ChEBI" id="CHEBI:29105"/>
    </ligand>
</feature>
<dbReference type="GO" id="GO:0046872">
    <property type="term" value="F:metal ion binding"/>
    <property type="evidence" value="ECO:0007669"/>
    <property type="project" value="UniProtKB-KW"/>
</dbReference>
<dbReference type="SMART" id="SM01260">
    <property type="entry name" value="LANC_like"/>
    <property type="match status" value="1"/>
</dbReference>
<dbReference type="EMBL" id="LGRX02032313">
    <property type="protein sequence ID" value="KAK3244075.1"/>
    <property type="molecule type" value="Genomic_DNA"/>
</dbReference>
<dbReference type="Pfam" id="PF05147">
    <property type="entry name" value="LANC_like"/>
    <property type="match status" value="1"/>
</dbReference>
<dbReference type="PANTHER" id="PTHR12736">
    <property type="entry name" value="LANC-LIKE PROTEIN"/>
    <property type="match status" value="1"/>
</dbReference>
<protein>
    <recommendedName>
        <fullName evidence="4">LanC-like protein 2</fullName>
    </recommendedName>
</protein>
<dbReference type="PRINTS" id="PR01950">
    <property type="entry name" value="LANCSUPER"/>
</dbReference>
<feature type="binding site" evidence="1">
    <location>
        <position position="202"/>
    </location>
    <ligand>
        <name>Zn(2+)</name>
        <dbReference type="ChEBI" id="CHEBI:29105"/>
    </ligand>
</feature>
<keyword evidence="3" id="KW-1185">Reference proteome</keyword>
<dbReference type="InterPro" id="IPR012341">
    <property type="entry name" value="6hp_glycosidase-like_sf"/>
</dbReference>
<proteinExistence type="predicted"/>
<keyword evidence="1" id="KW-0479">Metal-binding</keyword>
<evidence type="ECO:0000313" key="3">
    <source>
        <dbReference type="Proteomes" id="UP001190700"/>
    </source>
</evidence>
<sequence>MTSSQPVTSGAEGLWRWRWLEFAKLASSKCYALKAAICRKLGRDGEAAELLQKLQNFGAKALRLPKDHCELMYGRCGYLHACLFALKFTTAKPAQFRSRMLDIVAQILEEGSGNRGIHSKAGLMYTWHNVCYLGASHGICGVLMTLLQCKEVLGALTRDPREAAEALRAVHRSIDVLLGATFPSGNLPSILGSPNDRLVQWCHGAPGLIPLLCSVIYTGADDGRGGITYSGGGPEMHTLLRDCLASAGDVIWARGLLKNGTGLCHGTAGNGYALLGLYRATGDERMLHRAEHFARWSMDHISRFAEGPDATYSLFEGLAGSVCFLLDVIQADSSLGFPGYDI</sequence>
<organism evidence="2 3">
    <name type="scientific">Cymbomonas tetramitiformis</name>
    <dbReference type="NCBI Taxonomy" id="36881"/>
    <lineage>
        <taxon>Eukaryota</taxon>
        <taxon>Viridiplantae</taxon>
        <taxon>Chlorophyta</taxon>
        <taxon>Pyramimonadophyceae</taxon>
        <taxon>Pyramimonadales</taxon>
        <taxon>Pyramimonadaceae</taxon>
        <taxon>Cymbomonas</taxon>
    </lineage>
</organism>
<keyword evidence="1" id="KW-0862">Zinc</keyword>
<dbReference type="Gene3D" id="1.50.10.10">
    <property type="match status" value="1"/>
</dbReference>
<dbReference type="GO" id="GO:0031179">
    <property type="term" value="P:peptide modification"/>
    <property type="evidence" value="ECO:0007669"/>
    <property type="project" value="InterPro"/>
</dbReference>
<dbReference type="PANTHER" id="PTHR12736:SF7">
    <property type="entry name" value="LANC-LIKE PROTEIN 3"/>
    <property type="match status" value="1"/>
</dbReference>
<feature type="binding site" evidence="1">
    <location>
        <position position="265"/>
    </location>
    <ligand>
        <name>Zn(2+)</name>
        <dbReference type="ChEBI" id="CHEBI:29105"/>
    </ligand>
</feature>
<reference evidence="2 3" key="1">
    <citation type="journal article" date="2015" name="Genome Biol. Evol.">
        <title>Comparative Genomics of a Bacterivorous Green Alga Reveals Evolutionary Causalities and Consequences of Phago-Mixotrophic Mode of Nutrition.</title>
        <authorList>
            <person name="Burns J.A."/>
            <person name="Paasch A."/>
            <person name="Narechania A."/>
            <person name="Kim E."/>
        </authorList>
    </citation>
    <scope>NUCLEOTIDE SEQUENCE [LARGE SCALE GENOMIC DNA]</scope>
    <source>
        <strain evidence="2 3">PLY_AMNH</strain>
    </source>
</reference>
<dbReference type="CDD" id="cd04794">
    <property type="entry name" value="euk_LANCL"/>
    <property type="match status" value="1"/>
</dbReference>
<gene>
    <name evidence="2" type="ORF">CYMTET_46300</name>
</gene>
<dbReference type="SUPFAM" id="SSF158745">
    <property type="entry name" value="LanC-like"/>
    <property type="match status" value="1"/>
</dbReference>
<comment type="caution">
    <text evidence="2">The sequence shown here is derived from an EMBL/GenBank/DDBJ whole genome shotgun (WGS) entry which is preliminary data.</text>
</comment>
<dbReference type="AlphaFoldDB" id="A0AAE0EYU4"/>
<dbReference type="GO" id="GO:0005975">
    <property type="term" value="P:carbohydrate metabolic process"/>
    <property type="evidence" value="ECO:0007669"/>
    <property type="project" value="InterPro"/>
</dbReference>
<name>A0AAE0EYU4_9CHLO</name>
<evidence type="ECO:0008006" key="4">
    <source>
        <dbReference type="Google" id="ProtNLM"/>
    </source>
</evidence>
<accession>A0AAE0EYU4</accession>
<dbReference type="GO" id="GO:0005886">
    <property type="term" value="C:plasma membrane"/>
    <property type="evidence" value="ECO:0007669"/>
    <property type="project" value="TreeGrafter"/>
</dbReference>
<evidence type="ECO:0000256" key="1">
    <source>
        <dbReference type="PIRSR" id="PIRSR607822-1"/>
    </source>
</evidence>